<dbReference type="RefSeq" id="WP_203754683.1">
    <property type="nucleotide sequence ID" value="NZ_BAAAUC010000132.1"/>
</dbReference>
<protein>
    <submittedName>
        <fullName evidence="1">Uncharacterized protein</fullName>
    </submittedName>
</protein>
<accession>A0A919MAK0</accession>
<keyword evidence="2" id="KW-1185">Reference proteome</keyword>
<evidence type="ECO:0000313" key="1">
    <source>
        <dbReference type="EMBL" id="GID70613.1"/>
    </source>
</evidence>
<gene>
    <name evidence="1" type="ORF">Acy02nite_84940</name>
</gene>
<organism evidence="1 2">
    <name type="scientific">Actinoplanes cyaneus</name>
    <dbReference type="NCBI Taxonomy" id="52696"/>
    <lineage>
        <taxon>Bacteria</taxon>
        <taxon>Bacillati</taxon>
        <taxon>Actinomycetota</taxon>
        <taxon>Actinomycetes</taxon>
        <taxon>Micromonosporales</taxon>
        <taxon>Micromonosporaceae</taxon>
        <taxon>Actinoplanes</taxon>
    </lineage>
</organism>
<sequence length="75" mass="8732">MSPVGAARSVTVPTLLYQVRDDVLTRPDDVQAIHDNIPAEKDLFWIEGSTRRWDGYRYFAQNPGRVLDWFDRHLS</sequence>
<evidence type="ECO:0000313" key="2">
    <source>
        <dbReference type="Proteomes" id="UP000619479"/>
    </source>
</evidence>
<dbReference type="AlphaFoldDB" id="A0A919MAK0"/>
<dbReference type="EMBL" id="BOMH01000078">
    <property type="protein sequence ID" value="GID70613.1"/>
    <property type="molecule type" value="Genomic_DNA"/>
</dbReference>
<proteinExistence type="predicted"/>
<name>A0A919MAK0_9ACTN</name>
<dbReference type="InterPro" id="IPR029058">
    <property type="entry name" value="AB_hydrolase_fold"/>
</dbReference>
<dbReference type="SUPFAM" id="SSF53474">
    <property type="entry name" value="alpha/beta-Hydrolases"/>
    <property type="match status" value="1"/>
</dbReference>
<dbReference type="Gene3D" id="3.40.50.1820">
    <property type="entry name" value="alpha/beta hydrolase"/>
    <property type="match status" value="1"/>
</dbReference>
<comment type="caution">
    <text evidence="1">The sequence shown here is derived from an EMBL/GenBank/DDBJ whole genome shotgun (WGS) entry which is preliminary data.</text>
</comment>
<dbReference type="Proteomes" id="UP000619479">
    <property type="component" value="Unassembled WGS sequence"/>
</dbReference>
<reference evidence="1" key="1">
    <citation type="submission" date="2021-01" db="EMBL/GenBank/DDBJ databases">
        <title>Whole genome shotgun sequence of Actinoplanes cyaneus NBRC 14990.</title>
        <authorList>
            <person name="Komaki H."/>
            <person name="Tamura T."/>
        </authorList>
    </citation>
    <scope>NUCLEOTIDE SEQUENCE</scope>
    <source>
        <strain evidence="1">NBRC 14990</strain>
    </source>
</reference>